<dbReference type="PANTHER" id="PTHR10948:SF23">
    <property type="entry name" value="TRANSPOSASE INSI FOR INSERTION SEQUENCE ELEMENT IS30A-RELATED"/>
    <property type="match status" value="1"/>
</dbReference>
<accession>A0A1J4V905</accession>
<dbReference type="Proteomes" id="UP000183206">
    <property type="component" value="Unassembled WGS sequence"/>
</dbReference>
<dbReference type="InterPro" id="IPR025246">
    <property type="entry name" value="IS30-like_HTH"/>
</dbReference>
<feature type="domain" description="Transposase IS30-like HTH" evidence="2">
    <location>
        <begin position="2"/>
        <end position="43"/>
    </location>
</feature>
<dbReference type="EMBL" id="MNVO01000034">
    <property type="protein sequence ID" value="OIO32520.1"/>
    <property type="molecule type" value="Genomic_DNA"/>
</dbReference>
<dbReference type="InterPro" id="IPR053392">
    <property type="entry name" value="Transposase_IS30-like"/>
</dbReference>
<dbReference type="InterPro" id="IPR051917">
    <property type="entry name" value="Transposase-Integrase"/>
</dbReference>
<gene>
    <name evidence="3" type="ORF">AUJ44_02205</name>
</gene>
<dbReference type="SUPFAM" id="SSF53098">
    <property type="entry name" value="Ribonuclease H-like"/>
    <property type="match status" value="1"/>
</dbReference>
<evidence type="ECO:0000256" key="1">
    <source>
        <dbReference type="ARBA" id="ARBA00023172"/>
    </source>
</evidence>
<protein>
    <recommendedName>
        <fullName evidence="2">Transposase IS30-like HTH domain-containing protein</fullName>
    </recommendedName>
</protein>
<dbReference type="PANTHER" id="PTHR10948">
    <property type="entry name" value="TRANSPOSASE"/>
    <property type="match status" value="1"/>
</dbReference>
<comment type="caution">
    <text evidence="3">The sequence shown here is derived from an EMBL/GenBank/DDBJ whole genome shotgun (WGS) entry which is preliminary data.</text>
</comment>
<evidence type="ECO:0000259" key="2">
    <source>
        <dbReference type="Pfam" id="PF13936"/>
    </source>
</evidence>
<dbReference type="GO" id="GO:0006310">
    <property type="term" value="P:DNA recombination"/>
    <property type="evidence" value="ECO:0007669"/>
    <property type="project" value="UniProtKB-KW"/>
</dbReference>
<proteinExistence type="predicted"/>
<sequence length="329" mass="37537">MSYQHFKQSDRDEISILLKKGYSCRAIADAIGKNHSSVSREIKDNSTKGVYNPHKAQAKARLKRRMSKYQGMKIAGNSDLEIKTAVGLMAGWSPEEVAGRITFLNNGAVVISAKSIYKFCYSNRGQYLCQYLPHQRYHRKKRTGAKSVRTIIPDRIFIDFRPTAVAEQKRFGDFESDTLGRPKYESKTFVGAVERKSLFLVGRKVARLKYSMDGLKNALRPHQKIVKSLTMDNGVENAKYEKLNIKTFFCHPYSSWEKPIIENTFGRLRRFIPKRASLANYTHKQISAIIEMMNDTPRKKLGYRTPAEVFNELYAIATNSPSGALEGKM</sequence>
<dbReference type="GO" id="GO:0004803">
    <property type="term" value="F:transposase activity"/>
    <property type="evidence" value="ECO:0007669"/>
    <property type="project" value="TreeGrafter"/>
</dbReference>
<dbReference type="Gene3D" id="3.30.420.10">
    <property type="entry name" value="Ribonuclease H-like superfamily/Ribonuclease H"/>
    <property type="match status" value="1"/>
</dbReference>
<dbReference type="GO" id="GO:0003676">
    <property type="term" value="F:nucleic acid binding"/>
    <property type="evidence" value="ECO:0007669"/>
    <property type="project" value="InterPro"/>
</dbReference>
<dbReference type="AlphaFoldDB" id="A0A1J4V905"/>
<dbReference type="Pfam" id="PF13936">
    <property type="entry name" value="HTH_38"/>
    <property type="match status" value="1"/>
</dbReference>
<dbReference type="GO" id="GO:0032196">
    <property type="term" value="P:transposition"/>
    <property type="evidence" value="ECO:0007669"/>
    <property type="project" value="TreeGrafter"/>
</dbReference>
<evidence type="ECO:0000313" key="4">
    <source>
        <dbReference type="Proteomes" id="UP000183206"/>
    </source>
</evidence>
<reference evidence="3 4" key="1">
    <citation type="journal article" date="2016" name="Environ. Microbiol.">
        <title>Genomic resolution of a cold subsurface aquifer community provides metabolic insights for novel microbes adapted to high CO concentrations.</title>
        <authorList>
            <person name="Probst A.J."/>
            <person name="Castelle C.J."/>
            <person name="Singh A."/>
            <person name="Brown C.T."/>
            <person name="Anantharaman K."/>
            <person name="Sharon I."/>
            <person name="Hug L.A."/>
            <person name="Burstein D."/>
            <person name="Emerson J.B."/>
            <person name="Thomas B.C."/>
            <person name="Banfield J.F."/>
        </authorList>
    </citation>
    <scope>NUCLEOTIDE SEQUENCE [LARGE SCALE GENOMIC DNA]</scope>
    <source>
        <strain evidence="3">CG1_02_47_685</strain>
    </source>
</reference>
<name>A0A1J4V905_9BACT</name>
<evidence type="ECO:0000313" key="3">
    <source>
        <dbReference type="EMBL" id="OIO32520.1"/>
    </source>
</evidence>
<dbReference type="GO" id="GO:0005829">
    <property type="term" value="C:cytosol"/>
    <property type="evidence" value="ECO:0007669"/>
    <property type="project" value="TreeGrafter"/>
</dbReference>
<keyword evidence="1" id="KW-0233">DNA recombination</keyword>
<dbReference type="InterPro" id="IPR012337">
    <property type="entry name" value="RNaseH-like_sf"/>
</dbReference>
<organism evidence="3 4">
    <name type="scientific">Candidatus Nomurabacteria bacterium CG1_02_47_685</name>
    <dbReference type="NCBI Taxonomy" id="1805282"/>
    <lineage>
        <taxon>Bacteria</taxon>
        <taxon>Candidatus Nomuraibacteriota</taxon>
    </lineage>
</organism>
<dbReference type="NCBIfam" id="NF033563">
    <property type="entry name" value="transpos_IS30"/>
    <property type="match status" value="1"/>
</dbReference>
<dbReference type="InterPro" id="IPR036397">
    <property type="entry name" value="RNaseH_sf"/>
</dbReference>